<name>A0ABW1IS14_9BACL</name>
<comment type="caution">
    <text evidence="6">The sequence shown here is derived from an EMBL/GenBank/DDBJ whole genome shotgun (WGS) entry which is preliminary data.</text>
</comment>
<dbReference type="Pfam" id="PF03446">
    <property type="entry name" value="NAD_binding_2"/>
    <property type="match status" value="1"/>
</dbReference>
<dbReference type="InterPro" id="IPR036291">
    <property type="entry name" value="NAD(P)-bd_dom_sf"/>
</dbReference>
<dbReference type="InterPro" id="IPR015815">
    <property type="entry name" value="HIBADH-related"/>
</dbReference>
<evidence type="ECO:0000313" key="7">
    <source>
        <dbReference type="Proteomes" id="UP001596250"/>
    </source>
</evidence>
<dbReference type="Gene3D" id="3.40.50.720">
    <property type="entry name" value="NAD(P)-binding Rossmann-like Domain"/>
    <property type="match status" value="1"/>
</dbReference>
<dbReference type="PANTHER" id="PTHR22981:SF7">
    <property type="entry name" value="3-HYDROXYISOBUTYRATE DEHYDROGENASE, MITOCHONDRIAL"/>
    <property type="match status" value="1"/>
</dbReference>
<dbReference type="InterPro" id="IPR029154">
    <property type="entry name" value="HIBADH-like_NADP-bd"/>
</dbReference>
<dbReference type="InterPro" id="IPR006115">
    <property type="entry name" value="6PGDH_NADP-bd"/>
</dbReference>
<dbReference type="GO" id="GO:0016491">
    <property type="term" value="F:oxidoreductase activity"/>
    <property type="evidence" value="ECO:0007669"/>
    <property type="project" value="UniProtKB-KW"/>
</dbReference>
<accession>A0ABW1IS14</accession>
<dbReference type="InterPro" id="IPR008927">
    <property type="entry name" value="6-PGluconate_DH-like_C_sf"/>
</dbReference>
<dbReference type="Pfam" id="PF14833">
    <property type="entry name" value="NAD_binding_11"/>
    <property type="match status" value="1"/>
</dbReference>
<evidence type="ECO:0000313" key="6">
    <source>
        <dbReference type="EMBL" id="MFC5987821.1"/>
    </source>
</evidence>
<dbReference type="EC" id="1.1.-.-" evidence="6"/>
<dbReference type="EMBL" id="JBHSQV010000171">
    <property type="protein sequence ID" value="MFC5987821.1"/>
    <property type="molecule type" value="Genomic_DNA"/>
</dbReference>
<keyword evidence="7" id="KW-1185">Reference proteome</keyword>
<keyword evidence="3" id="KW-0520">NAD</keyword>
<organism evidence="6 7">
    <name type="scientific">Marinicrinis lubricantis</name>
    <dbReference type="NCBI Taxonomy" id="2086470"/>
    <lineage>
        <taxon>Bacteria</taxon>
        <taxon>Bacillati</taxon>
        <taxon>Bacillota</taxon>
        <taxon>Bacilli</taxon>
        <taxon>Bacillales</taxon>
        <taxon>Paenibacillaceae</taxon>
    </lineage>
</organism>
<feature type="domain" description="6-phosphogluconate dehydrogenase NADP-binding" evidence="4">
    <location>
        <begin position="2"/>
        <end position="161"/>
    </location>
</feature>
<dbReference type="PIRSF" id="PIRSF000103">
    <property type="entry name" value="HIBADH"/>
    <property type="match status" value="1"/>
</dbReference>
<gene>
    <name evidence="6" type="ORF">ACFPXP_15555</name>
</gene>
<dbReference type="RefSeq" id="WP_379895240.1">
    <property type="nucleotide sequence ID" value="NZ_CBCSCT010000030.1"/>
</dbReference>
<keyword evidence="2 6" id="KW-0560">Oxidoreductase</keyword>
<proteinExistence type="inferred from homology"/>
<evidence type="ECO:0000259" key="5">
    <source>
        <dbReference type="Pfam" id="PF14833"/>
    </source>
</evidence>
<sequence>MKIVVLGPGLMGESMARLYLRAGHEIAVLQHRNAEPVDRLVSEGAARIEDLVQAGTDADIVFCMLPNLPEIEDLLFHQGLSEALRSGSLFLNMSTVSPEGIQSVAERLGEKGIDVLDAPVSGGTAKAASGTLAVMAGGQRQVYERYLPILSIVGENIFYTGPVGTGQVIKLCNNLLAAMIMTANAEVLAMGAKAGADAELIREIVLQSTGCNRILADWIPRTILQGAYTPGFTLRLMQKDVDLAMQLGHSTGTPLFLGALTKQLLRMAEGASGGNAELDFSVIAKLYQDVVDVDLAEKKSPVEAI</sequence>
<comment type="similarity">
    <text evidence="1">Belongs to the HIBADH-related family.</text>
</comment>
<evidence type="ECO:0000256" key="1">
    <source>
        <dbReference type="ARBA" id="ARBA00009080"/>
    </source>
</evidence>
<dbReference type="Gene3D" id="1.10.1040.10">
    <property type="entry name" value="N-(1-d-carboxylethyl)-l-norvaline Dehydrogenase, domain 2"/>
    <property type="match status" value="1"/>
</dbReference>
<evidence type="ECO:0000256" key="2">
    <source>
        <dbReference type="ARBA" id="ARBA00023002"/>
    </source>
</evidence>
<evidence type="ECO:0000259" key="4">
    <source>
        <dbReference type="Pfam" id="PF03446"/>
    </source>
</evidence>
<reference evidence="7" key="1">
    <citation type="journal article" date="2019" name="Int. J. Syst. Evol. Microbiol.">
        <title>The Global Catalogue of Microorganisms (GCM) 10K type strain sequencing project: providing services to taxonomists for standard genome sequencing and annotation.</title>
        <authorList>
            <consortium name="The Broad Institute Genomics Platform"/>
            <consortium name="The Broad Institute Genome Sequencing Center for Infectious Disease"/>
            <person name="Wu L."/>
            <person name="Ma J."/>
        </authorList>
    </citation>
    <scope>NUCLEOTIDE SEQUENCE [LARGE SCALE GENOMIC DNA]</scope>
    <source>
        <strain evidence="7">CCM 8749</strain>
    </source>
</reference>
<feature type="domain" description="3-hydroxyisobutyrate dehydrogenase-like NAD-binding" evidence="5">
    <location>
        <begin position="164"/>
        <end position="287"/>
    </location>
</feature>
<evidence type="ECO:0000256" key="3">
    <source>
        <dbReference type="ARBA" id="ARBA00023027"/>
    </source>
</evidence>
<dbReference type="PANTHER" id="PTHR22981">
    <property type="entry name" value="3-HYDROXYISOBUTYRATE DEHYDROGENASE-RELATED"/>
    <property type="match status" value="1"/>
</dbReference>
<dbReference type="Proteomes" id="UP001596250">
    <property type="component" value="Unassembled WGS sequence"/>
</dbReference>
<dbReference type="InterPro" id="IPR013328">
    <property type="entry name" value="6PGD_dom2"/>
</dbReference>
<dbReference type="SUPFAM" id="SSF51735">
    <property type="entry name" value="NAD(P)-binding Rossmann-fold domains"/>
    <property type="match status" value="1"/>
</dbReference>
<protein>
    <submittedName>
        <fullName evidence="6">NAD(P)-dependent oxidoreductase</fullName>
        <ecNumber evidence="6">1.1.-.-</ecNumber>
    </submittedName>
</protein>
<dbReference type="SUPFAM" id="SSF48179">
    <property type="entry name" value="6-phosphogluconate dehydrogenase C-terminal domain-like"/>
    <property type="match status" value="1"/>
</dbReference>